<comment type="caution">
    <text evidence="1">The sequence shown here is derived from an EMBL/GenBank/DDBJ whole genome shotgun (WGS) entry which is preliminary data.</text>
</comment>
<dbReference type="Proteomes" id="UP000095192">
    <property type="component" value="Unassembled WGS sequence"/>
</dbReference>
<dbReference type="InParanoid" id="A0A1D3D7S1"/>
<reference evidence="1 2" key="1">
    <citation type="journal article" date="2016" name="BMC Genomics">
        <title>Comparative genomics reveals Cyclospora cayetanensis possesses coccidia-like metabolism and invasion components but unique surface antigens.</title>
        <authorList>
            <person name="Liu S."/>
            <person name="Wang L."/>
            <person name="Zheng H."/>
            <person name="Xu Z."/>
            <person name="Roellig D.M."/>
            <person name="Li N."/>
            <person name="Frace M.A."/>
            <person name="Tang K."/>
            <person name="Arrowood M.J."/>
            <person name="Moss D.M."/>
            <person name="Zhang L."/>
            <person name="Feng Y."/>
            <person name="Xiao L."/>
        </authorList>
    </citation>
    <scope>NUCLEOTIDE SEQUENCE [LARGE SCALE GENOMIC DNA]</scope>
    <source>
        <strain evidence="1 2">CHN_HEN01</strain>
    </source>
</reference>
<proteinExistence type="predicted"/>
<dbReference type="EMBL" id="JROU02000369">
    <property type="protein sequence ID" value="OEH79495.1"/>
    <property type="molecule type" value="Genomic_DNA"/>
</dbReference>
<keyword evidence="2" id="KW-1185">Reference proteome</keyword>
<dbReference type="VEuPathDB" id="ToxoDB:cyc_08879"/>
<evidence type="ECO:0000313" key="2">
    <source>
        <dbReference type="Proteomes" id="UP000095192"/>
    </source>
</evidence>
<name>A0A1D3D7S1_9EIME</name>
<dbReference type="AlphaFoldDB" id="A0A1D3D7S1"/>
<protein>
    <submittedName>
        <fullName evidence="1">Ubiquitin carboxyl-terminal</fullName>
    </submittedName>
</protein>
<evidence type="ECO:0000313" key="1">
    <source>
        <dbReference type="EMBL" id="OEH79495.1"/>
    </source>
</evidence>
<organism evidence="1 2">
    <name type="scientific">Cyclospora cayetanensis</name>
    <dbReference type="NCBI Taxonomy" id="88456"/>
    <lineage>
        <taxon>Eukaryota</taxon>
        <taxon>Sar</taxon>
        <taxon>Alveolata</taxon>
        <taxon>Apicomplexa</taxon>
        <taxon>Conoidasida</taxon>
        <taxon>Coccidia</taxon>
        <taxon>Eucoccidiorida</taxon>
        <taxon>Eimeriorina</taxon>
        <taxon>Eimeriidae</taxon>
        <taxon>Cyclospora</taxon>
    </lineage>
</organism>
<accession>A0A1D3D7S1</accession>
<sequence length="82" mass="9003">CGVQAAVRPESLAELLADDVSCQEDANELQHRLLEMLEEELGGSSSPWNFLPSLFRGAHLQALWLHRPSGGDVLPAQLQPQE</sequence>
<feature type="non-terminal residue" evidence="1">
    <location>
        <position position="1"/>
    </location>
</feature>
<gene>
    <name evidence="1" type="ORF">cyc_08879</name>
</gene>